<accession>A0A0D2IY62</accession>
<dbReference type="GeneID" id="25297287"/>
<dbReference type="Proteomes" id="UP000053617">
    <property type="component" value="Unassembled WGS sequence"/>
</dbReference>
<keyword evidence="2" id="KW-0479">Metal-binding</keyword>
<dbReference type="GO" id="GO:0008270">
    <property type="term" value="F:zinc ion binding"/>
    <property type="evidence" value="ECO:0007669"/>
    <property type="project" value="UniProtKB-KW"/>
</dbReference>
<keyword evidence="4" id="KW-0863">Zinc-finger</keyword>
<dbReference type="AlphaFoldDB" id="A0A0D2IY62"/>
<feature type="domain" description="Xylanolytic transcriptional activator regulatory" evidence="8">
    <location>
        <begin position="153"/>
        <end position="440"/>
    </location>
</feature>
<evidence type="ECO:0000256" key="7">
    <source>
        <dbReference type="SAM" id="MobiDB-lite"/>
    </source>
</evidence>
<organism evidence="9 10">
    <name type="scientific">Rhinocladiella mackenziei CBS 650.93</name>
    <dbReference type="NCBI Taxonomy" id="1442369"/>
    <lineage>
        <taxon>Eukaryota</taxon>
        <taxon>Fungi</taxon>
        <taxon>Dikarya</taxon>
        <taxon>Ascomycota</taxon>
        <taxon>Pezizomycotina</taxon>
        <taxon>Eurotiomycetes</taxon>
        <taxon>Chaetothyriomycetidae</taxon>
        <taxon>Chaetothyriales</taxon>
        <taxon>Herpotrichiellaceae</taxon>
        <taxon>Rhinocladiella</taxon>
    </lineage>
</organism>
<evidence type="ECO:0000256" key="3">
    <source>
        <dbReference type="ARBA" id="ARBA00022737"/>
    </source>
</evidence>
<reference evidence="9 10" key="1">
    <citation type="submission" date="2015-01" db="EMBL/GenBank/DDBJ databases">
        <title>The Genome Sequence of Rhinocladiella mackenzie CBS 650.93.</title>
        <authorList>
            <consortium name="The Broad Institute Genomics Platform"/>
            <person name="Cuomo C."/>
            <person name="de Hoog S."/>
            <person name="Gorbushina A."/>
            <person name="Stielow B."/>
            <person name="Teixiera M."/>
            <person name="Abouelleil A."/>
            <person name="Chapman S.B."/>
            <person name="Priest M."/>
            <person name="Young S.K."/>
            <person name="Wortman J."/>
            <person name="Nusbaum C."/>
            <person name="Birren B."/>
        </authorList>
    </citation>
    <scope>NUCLEOTIDE SEQUENCE [LARGE SCALE GENOMIC DNA]</scope>
    <source>
        <strain evidence="9 10">CBS 650.93</strain>
    </source>
</reference>
<dbReference type="HOGENOM" id="CLU_016573_0_0_1"/>
<protein>
    <submittedName>
        <fullName evidence="9">Rhinocladiella mackenziei CBS 650.93 unplaced genomic scaffold supercont1.7, whole genome shotgun sequence</fullName>
    </submittedName>
</protein>
<feature type="region of interest" description="Disordered" evidence="7">
    <location>
        <begin position="59"/>
        <end position="79"/>
    </location>
</feature>
<dbReference type="InterPro" id="IPR007219">
    <property type="entry name" value="XnlR_reg_dom"/>
</dbReference>
<evidence type="ECO:0000256" key="4">
    <source>
        <dbReference type="ARBA" id="ARBA00022771"/>
    </source>
</evidence>
<dbReference type="GO" id="GO:0000981">
    <property type="term" value="F:DNA-binding transcription factor activity, RNA polymerase II-specific"/>
    <property type="evidence" value="ECO:0007669"/>
    <property type="project" value="InterPro"/>
</dbReference>
<feature type="compositionally biased region" description="Polar residues" evidence="7">
    <location>
        <begin position="64"/>
        <end position="77"/>
    </location>
</feature>
<dbReference type="GO" id="GO:0006351">
    <property type="term" value="P:DNA-templated transcription"/>
    <property type="evidence" value="ECO:0007669"/>
    <property type="project" value="InterPro"/>
</dbReference>
<dbReference type="PANTHER" id="PTHR40626">
    <property type="entry name" value="MIP31509P"/>
    <property type="match status" value="1"/>
</dbReference>
<evidence type="ECO:0000313" key="9">
    <source>
        <dbReference type="EMBL" id="KIX01490.1"/>
    </source>
</evidence>
<comment type="subcellular location">
    <subcellularLocation>
        <location evidence="1">Nucleus</location>
    </subcellularLocation>
</comment>
<dbReference type="EMBL" id="KN847481">
    <property type="protein sequence ID" value="KIX01490.1"/>
    <property type="molecule type" value="Genomic_DNA"/>
</dbReference>
<dbReference type="OrthoDB" id="1405595at2759"/>
<evidence type="ECO:0000256" key="5">
    <source>
        <dbReference type="ARBA" id="ARBA00022833"/>
    </source>
</evidence>
<dbReference type="GO" id="GO:0000785">
    <property type="term" value="C:chromatin"/>
    <property type="evidence" value="ECO:0007669"/>
    <property type="project" value="TreeGrafter"/>
</dbReference>
<evidence type="ECO:0000256" key="6">
    <source>
        <dbReference type="ARBA" id="ARBA00023242"/>
    </source>
</evidence>
<dbReference type="STRING" id="1442369.A0A0D2IY62"/>
<dbReference type="Pfam" id="PF04082">
    <property type="entry name" value="Fungal_trans"/>
    <property type="match status" value="1"/>
</dbReference>
<evidence type="ECO:0000313" key="10">
    <source>
        <dbReference type="Proteomes" id="UP000053617"/>
    </source>
</evidence>
<keyword evidence="3" id="KW-0677">Repeat</keyword>
<dbReference type="PANTHER" id="PTHR40626:SF11">
    <property type="entry name" value="ZINC FINGER PROTEIN YPR022C"/>
    <property type="match status" value="1"/>
</dbReference>
<evidence type="ECO:0000256" key="1">
    <source>
        <dbReference type="ARBA" id="ARBA00004123"/>
    </source>
</evidence>
<sequence>MPVVERENVTYSSQPHDFAWIQELEDWRPELGNSRVSHFPDTDIDWFLENQNLLTSDLDWNATDPRTSGEPVTTTDAGQCKVDGAPPPIYLQESQSKLFVASHKDLKAPTCGFRICNALTDERRIELLMDLRDLVQVDLRDPIFLLNSMKQGIHLFARNVSIEYSFLHHEYLYPSSEESRQAVIEIFGEEPGFQLIWATITLGWTLMRSENNHEYNIASKIQRALRASIINHPALSNVPPLWLVQTLFLVLVFARYQGSREEYGFASVFHGVLLEAVRRLDYRSERNATKFDHGTKSNTMIWIKWIQTETIRRLIMQTFIFDVKNAILHGGDVSMTPFELNLRLPFSEDAWYSTNHEDWAHLMNLRAEEPVPFITMLKRSWNPPSFAQKTDELPRGAKVIMYGLVSIACELSRREDNSLSNRSNSALQSLGRTVRHSLDHWEASWNKMTVRKGLQSFAWRNCMCIVRLAHTLYEIGPVDLQTVAGKEIIEGKRRGAADYAHSRRKIRLWVKQERALLGVSLAAKVIQERLGDPGSRTHCHHCLWCLYLAALICWNFGFALTANTYIKDLVKDGQVTSFDMAEIACHKYLNTVAIFQGHVTETPASILGQTAGVLIVVLEILKARCETGMIEEGIELLTRLVGITG</sequence>
<name>A0A0D2IY62_9EURO</name>
<keyword evidence="10" id="KW-1185">Reference proteome</keyword>
<dbReference type="CDD" id="cd12148">
    <property type="entry name" value="fungal_TF_MHR"/>
    <property type="match status" value="1"/>
</dbReference>
<evidence type="ECO:0000259" key="8">
    <source>
        <dbReference type="Pfam" id="PF04082"/>
    </source>
</evidence>
<dbReference type="RefSeq" id="XP_013268626.1">
    <property type="nucleotide sequence ID" value="XM_013413172.1"/>
</dbReference>
<proteinExistence type="predicted"/>
<dbReference type="InterPro" id="IPR051059">
    <property type="entry name" value="VerF-like"/>
</dbReference>
<dbReference type="GO" id="GO:0000978">
    <property type="term" value="F:RNA polymerase II cis-regulatory region sequence-specific DNA binding"/>
    <property type="evidence" value="ECO:0007669"/>
    <property type="project" value="InterPro"/>
</dbReference>
<dbReference type="GO" id="GO:0005634">
    <property type="term" value="C:nucleus"/>
    <property type="evidence" value="ECO:0007669"/>
    <property type="project" value="UniProtKB-SubCell"/>
</dbReference>
<gene>
    <name evidence="9" type="ORF">Z518_09216</name>
</gene>
<keyword evidence="5" id="KW-0862">Zinc</keyword>
<dbReference type="VEuPathDB" id="FungiDB:Z518_09216"/>
<keyword evidence="6" id="KW-0539">Nucleus</keyword>
<evidence type="ECO:0000256" key="2">
    <source>
        <dbReference type="ARBA" id="ARBA00022723"/>
    </source>
</evidence>